<evidence type="ECO:0000313" key="2">
    <source>
        <dbReference type="Proteomes" id="UP001321520"/>
    </source>
</evidence>
<keyword evidence="2" id="KW-1185">Reference proteome</keyword>
<dbReference type="EMBL" id="CP098023">
    <property type="protein sequence ID" value="WKD49799.1"/>
    <property type="molecule type" value="Genomic_DNA"/>
</dbReference>
<sequence>MKLDWFVNRGSKSRINHKKFLVLLGFLSMVPVCLSTETAKKEIEYLIGFVLNSNCTFIRNGKPHTADEAVKHIQRKYNYFRDDINSAEQFIELAASKSALSGRPYYTYCDSQKNKQLSSDWLLIALQKYRSDETD</sequence>
<gene>
    <name evidence="1" type="ORF">M8T91_18225</name>
</gene>
<reference evidence="1 2" key="1">
    <citation type="submission" date="2022-05" db="EMBL/GenBank/DDBJ databases">
        <title>Microbulbifer sp. nov., isolated from sponge.</title>
        <authorList>
            <person name="Gao L."/>
        </authorList>
    </citation>
    <scope>NUCLEOTIDE SEQUENCE [LARGE SCALE GENOMIC DNA]</scope>
    <source>
        <strain evidence="1 2">MI-G</strain>
    </source>
</reference>
<organism evidence="1 2">
    <name type="scientific">Microbulbifer spongiae</name>
    <dbReference type="NCBI Taxonomy" id="2944933"/>
    <lineage>
        <taxon>Bacteria</taxon>
        <taxon>Pseudomonadati</taxon>
        <taxon>Pseudomonadota</taxon>
        <taxon>Gammaproteobacteria</taxon>
        <taxon>Cellvibrionales</taxon>
        <taxon>Microbulbiferaceae</taxon>
        <taxon>Microbulbifer</taxon>
    </lineage>
</organism>
<accession>A0ABY9EE51</accession>
<dbReference type="Pfam" id="PF17263">
    <property type="entry name" value="DUF5329"/>
    <property type="match status" value="1"/>
</dbReference>
<dbReference type="RefSeq" id="WP_301415646.1">
    <property type="nucleotide sequence ID" value="NZ_CP098023.1"/>
</dbReference>
<dbReference type="InterPro" id="IPR035242">
    <property type="entry name" value="DUF5329"/>
</dbReference>
<protein>
    <submittedName>
        <fullName evidence="1">DUF5329 domain-containing protein</fullName>
    </submittedName>
</protein>
<dbReference type="Proteomes" id="UP001321520">
    <property type="component" value="Chromosome"/>
</dbReference>
<proteinExistence type="predicted"/>
<name>A0ABY9EE51_9GAMM</name>
<evidence type="ECO:0000313" key="1">
    <source>
        <dbReference type="EMBL" id="WKD49799.1"/>
    </source>
</evidence>